<evidence type="ECO:0000256" key="1">
    <source>
        <dbReference type="SAM" id="MobiDB-lite"/>
    </source>
</evidence>
<dbReference type="RefSeq" id="WP_104689170.1">
    <property type="nucleotide sequence ID" value="NZ_JBKTHY010000011.1"/>
</dbReference>
<feature type="region of interest" description="Disordered" evidence="1">
    <location>
        <begin position="515"/>
        <end position="535"/>
    </location>
</feature>
<reference evidence="4 5" key="1">
    <citation type="submission" date="2017-09" db="EMBL/GenBank/DDBJ databases">
        <title>Bacterial strain isolated from the female urinary microbiota.</title>
        <authorList>
            <person name="Thomas-White K."/>
            <person name="Kumar N."/>
            <person name="Forster S."/>
            <person name="Putonti C."/>
            <person name="Lawley T."/>
            <person name="Wolfe A.J."/>
        </authorList>
    </citation>
    <scope>NUCLEOTIDE SEQUENCE [LARGE SCALE GENOMIC DNA]</scope>
    <source>
        <strain evidence="4 5">UMB0683</strain>
    </source>
</reference>
<gene>
    <name evidence="4" type="ORF">CK797_07645</name>
</gene>
<evidence type="ECO:0000259" key="3">
    <source>
        <dbReference type="Pfam" id="PF15615"/>
    </source>
</evidence>
<dbReference type="Pfam" id="PF13208">
    <property type="entry name" value="TerB_N"/>
    <property type="match status" value="1"/>
</dbReference>
<proteinExistence type="predicted"/>
<feature type="compositionally biased region" description="Basic and acidic residues" evidence="1">
    <location>
        <begin position="515"/>
        <end position="526"/>
    </location>
</feature>
<name>A0A2J6NL37_9LACO</name>
<dbReference type="OrthoDB" id="2663344at2"/>
<dbReference type="Pfam" id="PF15615">
    <property type="entry name" value="TerB_C"/>
    <property type="match status" value="1"/>
</dbReference>
<dbReference type="InterPro" id="IPR025266">
    <property type="entry name" value="TerB_N"/>
</dbReference>
<feature type="domain" description="TerB N-terminal" evidence="2">
    <location>
        <begin position="153"/>
        <end position="354"/>
    </location>
</feature>
<evidence type="ECO:0000313" key="5">
    <source>
        <dbReference type="Proteomes" id="UP000239920"/>
    </source>
</evidence>
<protein>
    <recommendedName>
        <fullName evidence="6">TerB-C domain-containing protein</fullName>
    </recommendedName>
</protein>
<accession>A0A2J6NL37</accession>
<dbReference type="InterPro" id="IPR028932">
    <property type="entry name" value="TerB-C"/>
</dbReference>
<evidence type="ECO:0008006" key="6">
    <source>
        <dbReference type="Google" id="ProtNLM"/>
    </source>
</evidence>
<dbReference type="EMBL" id="PNFV01000010">
    <property type="protein sequence ID" value="PMB82047.1"/>
    <property type="molecule type" value="Genomic_DNA"/>
</dbReference>
<evidence type="ECO:0000313" key="4">
    <source>
        <dbReference type="EMBL" id="PMB82047.1"/>
    </source>
</evidence>
<dbReference type="AlphaFoldDB" id="A0A2J6NL37"/>
<sequence>MDYQSLKKLVSNRYGLRFVPLPNQNNDGPTQGLSIKAGMPPFMVLNDEEPVRVDAKCFSFADAIRDLPGFQDSFFHRDKQWVGFNLSIVGDRAVANIVDYAFKAAINAGQAASQQQQYVILPEKDNDDYYQAQMIPKPTSRHLTPMKELVPKEIAAARAAYDYSLLPGERRDKNFYRQGLILENYSDDCADLVPLKKYFPTYHDLSLAQLRTYFTWRTKLRRGEFVKVSDSYAYLYIYELLNNIGVDSPTTGFQKLMLFRDKYADQFSSRMRTYLNRWLQDYVLYYHLDHDLANQAFANEIATDHDYHVLLHPADYDTADLIAVFQRHATYLKNSRLYQKSTKHFAALLKVIWQAVLNLPDQSGTKYFDHYIASQQMTTNYFFGNAVFNFHPQHQMAEYPVDSIRQYRFKGRQYYCLTLKALPNERQNLNAFLHEVDRLVRQRFKLGHPLKPRWVPENILTAINQGIREYQHQLKEARRPKVHIDLGNIDQIRRDAALTQASLLTDEERQVIVEDQHNDGAKEKSNNRSQSTVPTYQSDFQQVTQDSLLSSETPGQFNLAQPTVSEQLVQDAPTGDLDTDDAPDLDEDEQYLLTALLTGGPWQDYLKKRHLMVSILADQINEDLFNLIGDDVIEFDKDDRPGIIEDYRSDLENMFLNKE</sequence>
<comment type="caution">
    <text evidence="4">The sequence shown here is derived from an EMBL/GenBank/DDBJ whole genome shotgun (WGS) entry which is preliminary data.</text>
</comment>
<dbReference type="Proteomes" id="UP000239920">
    <property type="component" value="Unassembled WGS sequence"/>
</dbReference>
<evidence type="ECO:0000259" key="2">
    <source>
        <dbReference type="Pfam" id="PF13208"/>
    </source>
</evidence>
<organism evidence="4 5">
    <name type="scientific">Limosilactobacillus pontis</name>
    <dbReference type="NCBI Taxonomy" id="35787"/>
    <lineage>
        <taxon>Bacteria</taxon>
        <taxon>Bacillati</taxon>
        <taxon>Bacillota</taxon>
        <taxon>Bacilli</taxon>
        <taxon>Lactobacillales</taxon>
        <taxon>Lactobacillaceae</taxon>
        <taxon>Limosilactobacillus</taxon>
    </lineage>
</organism>
<feature type="domain" description="TerB-C" evidence="3">
    <location>
        <begin position="468"/>
        <end position="652"/>
    </location>
</feature>